<dbReference type="FunFam" id="3.40.50.790:FF:000001">
    <property type="entry name" value="50S ribosomal protein L1"/>
    <property type="match status" value="1"/>
</dbReference>
<evidence type="ECO:0000313" key="6">
    <source>
        <dbReference type="EMBL" id="ODN83020.1"/>
    </source>
</evidence>
<dbReference type="PROSITE" id="PS01199">
    <property type="entry name" value="RIBOSOMAL_L1"/>
    <property type="match status" value="1"/>
</dbReference>
<dbReference type="InterPro" id="IPR023674">
    <property type="entry name" value="Ribosomal_uL1-like"/>
</dbReference>
<evidence type="ECO:0000256" key="2">
    <source>
        <dbReference type="ARBA" id="ARBA00022980"/>
    </source>
</evidence>
<sequence length="338" mass="35985">MPPQPPFSPDDYFLHQAKLFSHLEKRHNKFAAKTATEAQRARDNRKHPPPKKVSPPAADMIGSSSIRGSARAISQAARPSLTPAPSASFSTTAPASIRVAKNKLRKVGNPDALPAEEATKILRALEVAHPKSTYTLTLTTKSHKSALPIRGSFNLPLDPRRTSETILVFAEPSSSSAAMAKEAGAAYVGGDELFEALLSGKITPTRCLATPGMMPAVTRSLARFLGPKGLMPAAKRGGVAEGEELVERIRDAAGKMEYRADKAGTVRINVARLDFGVPAVEQNVKAFIKTVRDNQAAANQTDDPLAAAAKKNKKKGSQITAAILESTNGPSIELNDVL</sequence>
<dbReference type="OrthoDB" id="1747252at2759"/>
<dbReference type="InterPro" id="IPR023673">
    <property type="entry name" value="Ribosomal_uL1_CS"/>
</dbReference>
<dbReference type="AlphaFoldDB" id="A0A1E3I2Y5"/>
<evidence type="ECO:0000256" key="5">
    <source>
        <dbReference type="SAM" id="MobiDB-lite"/>
    </source>
</evidence>
<dbReference type="GeneID" id="30152558"/>
<accession>A0A1E3I2Y5</accession>
<protein>
    <recommendedName>
        <fullName evidence="4">Ribosomal protein</fullName>
    </recommendedName>
</protein>
<feature type="compositionally biased region" description="Low complexity" evidence="5">
    <location>
        <begin position="61"/>
        <end position="92"/>
    </location>
</feature>
<dbReference type="CDD" id="cd00403">
    <property type="entry name" value="Ribosomal_L1"/>
    <property type="match status" value="1"/>
</dbReference>
<feature type="region of interest" description="Disordered" evidence="5">
    <location>
        <begin position="25"/>
        <end position="92"/>
    </location>
</feature>
<keyword evidence="2 4" id="KW-0689">Ribosomal protein</keyword>
<dbReference type="Proteomes" id="UP000094065">
    <property type="component" value="Unassembled WGS sequence"/>
</dbReference>
<dbReference type="RefSeq" id="XP_018997020.1">
    <property type="nucleotide sequence ID" value="XM_019134593.1"/>
</dbReference>
<evidence type="ECO:0000313" key="7">
    <source>
        <dbReference type="Proteomes" id="UP000094065"/>
    </source>
</evidence>
<proteinExistence type="inferred from homology"/>
<comment type="similarity">
    <text evidence="1 4">Belongs to the universal ribosomal protein uL1 family.</text>
</comment>
<organism evidence="6 7">
    <name type="scientific">Cryptococcus amylolentus CBS 6039</name>
    <dbReference type="NCBI Taxonomy" id="1295533"/>
    <lineage>
        <taxon>Eukaryota</taxon>
        <taxon>Fungi</taxon>
        <taxon>Dikarya</taxon>
        <taxon>Basidiomycota</taxon>
        <taxon>Agaricomycotina</taxon>
        <taxon>Tremellomycetes</taxon>
        <taxon>Tremellales</taxon>
        <taxon>Cryptococcaceae</taxon>
        <taxon>Cryptococcus</taxon>
    </lineage>
</organism>
<gene>
    <name evidence="6" type="ORF">L202_01249</name>
</gene>
<dbReference type="InterPro" id="IPR028364">
    <property type="entry name" value="Ribosomal_uL1/biogenesis"/>
</dbReference>
<dbReference type="InterPro" id="IPR016095">
    <property type="entry name" value="Ribosomal_uL1_3-a/b-sand"/>
</dbReference>
<dbReference type="GO" id="GO:0005762">
    <property type="term" value="C:mitochondrial large ribosomal subunit"/>
    <property type="evidence" value="ECO:0007669"/>
    <property type="project" value="TreeGrafter"/>
</dbReference>
<dbReference type="STRING" id="1295533.A0A1E3I2Y5"/>
<dbReference type="GO" id="GO:0003735">
    <property type="term" value="F:structural constituent of ribosome"/>
    <property type="evidence" value="ECO:0007669"/>
    <property type="project" value="TreeGrafter"/>
</dbReference>
<dbReference type="Pfam" id="PF00687">
    <property type="entry name" value="Ribosomal_L1"/>
    <property type="match status" value="1"/>
</dbReference>
<dbReference type="Gene3D" id="3.30.190.20">
    <property type="match status" value="1"/>
</dbReference>
<comment type="caution">
    <text evidence="6">The sequence shown here is derived from an EMBL/GenBank/DDBJ whole genome shotgun (WGS) entry which is preliminary data.</text>
</comment>
<keyword evidence="3 4" id="KW-0687">Ribonucleoprotein</keyword>
<dbReference type="Gene3D" id="3.40.50.790">
    <property type="match status" value="1"/>
</dbReference>
<evidence type="ECO:0000256" key="1">
    <source>
        <dbReference type="ARBA" id="ARBA00010531"/>
    </source>
</evidence>
<keyword evidence="7" id="KW-1185">Reference proteome</keyword>
<dbReference type="PANTHER" id="PTHR36427:SF3">
    <property type="entry name" value="LARGE RIBOSOMAL SUBUNIT PROTEIN UL1M"/>
    <property type="match status" value="1"/>
</dbReference>
<name>A0A1E3I2Y5_9TREE</name>
<evidence type="ECO:0000256" key="4">
    <source>
        <dbReference type="RuleBase" id="RU000659"/>
    </source>
</evidence>
<dbReference type="EMBL" id="AWGJ01000002">
    <property type="protein sequence ID" value="ODN83020.1"/>
    <property type="molecule type" value="Genomic_DNA"/>
</dbReference>
<dbReference type="SUPFAM" id="SSF56808">
    <property type="entry name" value="Ribosomal protein L1"/>
    <property type="match status" value="1"/>
</dbReference>
<reference evidence="6 7" key="1">
    <citation type="submission" date="2016-06" db="EMBL/GenBank/DDBJ databases">
        <title>Evolution of pathogenesis and genome organization in the Tremellales.</title>
        <authorList>
            <person name="Cuomo C."/>
            <person name="Litvintseva A."/>
            <person name="Heitman J."/>
            <person name="Chen Y."/>
            <person name="Sun S."/>
            <person name="Springer D."/>
            <person name="Dromer F."/>
            <person name="Young S."/>
            <person name="Zeng Q."/>
            <person name="Chapman S."/>
            <person name="Gujja S."/>
            <person name="Saif S."/>
            <person name="Birren B."/>
        </authorList>
    </citation>
    <scope>NUCLEOTIDE SEQUENCE [LARGE SCALE GENOMIC DNA]</scope>
    <source>
        <strain evidence="6 7">CBS 6039</strain>
    </source>
</reference>
<dbReference type="PANTHER" id="PTHR36427">
    <property type="entry name" value="54S RIBOSOMAL PROTEIN L1, MITOCHONDRIAL"/>
    <property type="match status" value="1"/>
</dbReference>
<evidence type="ECO:0000256" key="3">
    <source>
        <dbReference type="ARBA" id="ARBA00023274"/>
    </source>
</evidence>